<evidence type="ECO:0008006" key="4">
    <source>
        <dbReference type="Google" id="ProtNLM"/>
    </source>
</evidence>
<comment type="caution">
    <text evidence="2">The sequence shown here is derived from an EMBL/GenBank/DDBJ whole genome shotgun (WGS) entry which is preliminary data.</text>
</comment>
<gene>
    <name evidence="2" type="ORF">GCM10023205_33400</name>
</gene>
<dbReference type="InterPro" id="IPR028037">
    <property type="entry name" value="Antitoxin_Rv0909/MT0933"/>
</dbReference>
<evidence type="ECO:0000256" key="1">
    <source>
        <dbReference type="SAM" id="MobiDB-lite"/>
    </source>
</evidence>
<name>A0ABP9HB41_9ACTN</name>
<reference evidence="3" key="1">
    <citation type="journal article" date="2019" name="Int. J. Syst. Evol. Microbiol.">
        <title>The Global Catalogue of Microorganisms (GCM) 10K type strain sequencing project: providing services to taxonomists for standard genome sequencing and annotation.</title>
        <authorList>
            <consortium name="The Broad Institute Genomics Platform"/>
            <consortium name="The Broad Institute Genome Sequencing Center for Infectious Disease"/>
            <person name="Wu L."/>
            <person name="Ma J."/>
        </authorList>
    </citation>
    <scope>NUCLEOTIDE SEQUENCE [LARGE SCALE GENOMIC DNA]</scope>
    <source>
        <strain evidence="3">JCM 17986</strain>
    </source>
</reference>
<keyword evidence="3" id="KW-1185">Reference proteome</keyword>
<dbReference type="RefSeq" id="WP_345676273.1">
    <property type="nucleotide sequence ID" value="NZ_BAABHS010000010.1"/>
</dbReference>
<accession>A0ABP9HB41</accession>
<dbReference type="Pfam" id="PF14013">
    <property type="entry name" value="MT0933_antitox"/>
    <property type="match status" value="1"/>
</dbReference>
<evidence type="ECO:0000313" key="3">
    <source>
        <dbReference type="Proteomes" id="UP001500466"/>
    </source>
</evidence>
<sequence>MSLFDSVKKLNLGDLKDKAADLAAKHEDKIEQGIDKAADFIDTRTGHKHSDKLDSGADKLKQATEKLGDQARHDEPGQKPEK</sequence>
<evidence type="ECO:0000313" key="2">
    <source>
        <dbReference type="EMBL" id="GAA4966159.1"/>
    </source>
</evidence>
<feature type="region of interest" description="Disordered" evidence="1">
    <location>
        <begin position="45"/>
        <end position="82"/>
    </location>
</feature>
<organism evidence="2 3">
    <name type="scientific">Yinghuangia aomiensis</name>
    <dbReference type="NCBI Taxonomy" id="676205"/>
    <lineage>
        <taxon>Bacteria</taxon>
        <taxon>Bacillati</taxon>
        <taxon>Actinomycetota</taxon>
        <taxon>Actinomycetes</taxon>
        <taxon>Kitasatosporales</taxon>
        <taxon>Streptomycetaceae</taxon>
        <taxon>Yinghuangia</taxon>
    </lineage>
</organism>
<protein>
    <recommendedName>
        <fullName evidence="4">MT0933-like antitoxin protein</fullName>
    </recommendedName>
</protein>
<dbReference type="Proteomes" id="UP001500466">
    <property type="component" value="Unassembled WGS sequence"/>
</dbReference>
<feature type="compositionally biased region" description="Basic and acidic residues" evidence="1">
    <location>
        <begin position="51"/>
        <end position="82"/>
    </location>
</feature>
<proteinExistence type="predicted"/>
<dbReference type="EMBL" id="BAABHS010000010">
    <property type="protein sequence ID" value="GAA4966159.1"/>
    <property type="molecule type" value="Genomic_DNA"/>
</dbReference>